<reference evidence="1 2" key="1">
    <citation type="submission" date="2017-01" db="EMBL/GenBank/DDBJ databases">
        <title>A new Hymenobacter.</title>
        <authorList>
            <person name="Liang Y."/>
            <person name="Feng F."/>
        </authorList>
    </citation>
    <scope>NUCLEOTIDE SEQUENCE [LARGE SCALE GENOMIC DNA]</scope>
    <source>
        <strain evidence="1">MIMBbqt21</strain>
    </source>
</reference>
<organism evidence="1 2">
    <name type="scientific">Hymenobacter crusticola</name>
    <dbReference type="NCBI Taxonomy" id="1770526"/>
    <lineage>
        <taxon>Bacteria</taxon>
        <taxon>Pseudomonadati</taxon>
        <taxon>Bacteroidota</taxon>
        <taxon>Cytophagia</taxon>
        <taxon>Cytophagales</taxon>
        <taxon>Hymenobacteraceae</taxon>
        <taxon>Hymenobacter</taxon>
    </lineage>
</organism>
<evidence type="ECO:0008006" key="3">
    <source>
        <dbReference type="Google" id="ProtNLM"/>
    </source>
</evidence>
<evidence type="ECO:0000313" key="2">
    <source>
        <dbReference type="Proteomes" id="UP000194873"/>
    </source>
</evidence>
<gene>
    <name evidence="1" type="ORF">BXP70_25550</name>
</gene>
<name>A0A243W6K0_9BACT</name>
<keyword evidence="2" id="KW-1185">Reference proteome</keyword>
<sequence>MLFPLFRCPTFSLHHDSDNNWLYAQWTGRQDSTTSLAACAIILQHVHEVPVSKLLCDSSQALDGWSEISTWVANNYLPRLADLGVCVISWINATDWSTNDTITSFVEHSDKPFIATFNEGATAYEWLRNTHFICS</sequence>
<dbReference type="Proteomes" id="UP000194873">
    <property type="component" value="Unassembled WGS sequence"/>
</dbReference>
<proteinExistence type="predicted"/>
<comment type="caution">
    <text evidence="1">The sequence shown here is derived from an EMBL/GenBank/DDBJ whole genome shotgun (WGS) entry which is preliminary data.</text>
</comment>
<dbReference type="RefSeq" id="WP_086596957.1">
    <property type="nucleotide sequence ID" value="NZ_MTSE01000027.1"/>
</dbReference>
<dbReference type="AlphaFoldDB" id="A0A243W6K0"/>
<accession>A0A243W6K0</accession>
<protein>
    <recommendedName>
        <fullName evidence="3">STAS/SEC14 domain-containing protein</fullName>
    </recommendedName>
</protein>
<dbReference type="OrthoDB" id="893408at2"/>
<dbReference type="EMBL" id="MTSE01000027">
    <property type="protein sequence ID" value="OUJ70040.1"/>
    <property type="molecule type" value="Genomic_DNA"/>
</dbReference>
<evidence type="ECO:0000313" key="1">
    <source>
        <dbReference type="EMBL" id="OUJ70040.1"/>
    </source>
</evidence>